<dbReference type="OrthoDB" id="5043642at2759"/>
<dbReference type="Proteomes" id="UP000758155">
    <property type="component" value="Unassembled WGS sequence"/>
</dbReference>
<dbReference type="Pfam" id="PF11927">
    <property type="entry name" value="HODM_asu-like"/>
    <property type="match status" value="1"/>
</dbReference>
<keyword evidence="3" id="KW-1185">Reference proteome</keyword>
<organism evidence="2 3">
    <name type="scientific">Didymella heteroderae</name>
    <dbReference type="NCBI Taxonomy" id="1769908"/>
    <lineage>
        <taxon>Eukaryota</taxon>
        <taxon>Fungi</taxon>
        <taxon>Dikarya</taxon>
        <taxon>Ascomycota</taxon>
        <taxon>Pezizomycotina</taxon>
        <taxon>Dothideomycetes</taxon>
        <taxon>Pleosporomycetidae</taxon>
        <taxon>Pleosporales</taxon>
        <taxon>Pleosporineae</taxon>
        <taxon>Didymellaceae</taxon>
        <taxon>Didymella</taxon>
    </lineage>
</organism>
<evidence type="ECO:0000256" key="1">
    <source>
        <dbReference type="SAM" id="Phobius"/>
    </source>
</evidence>
<evidence type="ECO:0000313" key="3">
    <source>
        <dbReference type="Proteomes" id="UP000758155"/>
    </source>
</evidence>
<keyword evidence="1" id="KW-1133">Transmembrane helix</keyword>
<proteinExistence type="predicted"/>
<sequence length="486" mass="55608">MAEHAYDDPDPVPIHTLLIFAVLLCAYFAWLGSVAVRLYFYKGVLAPEPERFVILPAYLRDRSPQHRHQRRVTAFPIPAPPKSPARELARLSRVPSDNIVDDAEQVPDPEIRAFLAEQQRISRLPAFVQDDCGDGTDFPDIPFAITPVEKKQQILATPSLNRSPSAKYKPVGLKKVGLKDWLIIDKTYKDIHTARDHLLTKKNAECIQVQRDGEDACEELLHEIVSLLVSKYPESFSIKIVNRCKHVRNEITKEEWSLVRPFDCHPLEVCARLAMKDFNILVQGDFTQQYYLQASATLFPSGWRMRSFVGKPLSYMQDQDVYQWDDIPDVLPLTSSVDLLTRSMLYVQTCPDSRPLAHLLFIQEAKDFFPGNLSSLLPQHIIVRREHQSFHRLPKSGAIIFSTRTEVSRLTELDLHGRRKLVDEINGWDRKIATRKGLELWQRAVIGYCEGKRPVRGDDQVGEWFKSAGPWSFLDVEEGLVQCKSG</sequence>
<reference evidence="2" key="1">
    <citation type="submission" date="2019-04" db="EMBL/GenBank/DDBJ databases">
        <title>Sequencing of skin fungus with MAO and IRED activity.</title>
        <authorList>
            <person name="Marsaioli A.J."/>
            <person name="Bonatto J.M.C."/>
            <person name="Reis Junior O."/>
        </authorList>
    </citation>
    <scope>NUCLEOTIDE SEQUENCE</scope>
    <source>
        <strain evidence="2">28M1</strain>
    </source>
</reference>
<protein>
    <submittedName>
        <fullName evidence="2">Uncharacterized protein</fullName>
    </submittedName>
</protein>
<name>A0A9P4WQW9_9PLEO</name>
<evidence type="ECO:0000313" key="2">
    <source>
        <dbReference type="EMBL" id="KAF3039316.1"/>
    </source>
</evidence>
<accession>A0A9P4WQW9</accession>
<dbReference type="InterPro" id="IPR021848">
    <property type="entry name" value="HODM_asu-like"/>
</dbReference>
<keyword evidence="1" id="KW-0472">Membrane</keyword>
<feature type="transmembrane region" description="Helical" evidence="1">
    <location>
        <begin position="12"/>
        <end position="32"/>
    </location>
</feature>
<gene>
    <name evidence="2" type="ORF">E8E12_001549</name>
</gene>
<dbReference type="AlphaFoldDB" id="A0A9P4WQW9"/>
<comment type="caution">
    <text evidence="2">The sequence shown here is derived from an EMBL/GenBank/DDBJ whole genome shotgun (WGS) entry which is preliminary data.</text>
</comment>
<dbReference type="EMBL" id="SWKV01000031">
    <property type="protein sequence ID" value="KAF3039316.1"/>
    <property type="molecule type" value="Genomic_DNA"/>
</dbReference>
<keyword evidence="1" id="KW-0812">Transmembrane</keyword>